<evidence type="ECO:0000313" key="3">
    <source>
        <dbReference type="EMBL" id="RMX58840.1"/>
    </source>
</evidence>
<comment type="caution">
    <text evidence="3">The sequence shown here is derived from an EMBL/GenBank/DDBJ whole genome shotgun (WGS) entry which is preliminary data.</text>
</comment>
<dbReference type="EMBL" id="RCHS01000439">
    <property type="protein sequence ID" value="RMX58840.1"/>
    <property type="molecule type" value="Genomic_DNA"/>
</dbReference>
<feature type="transmembrane region" description="Helical" evidence="2">
    <location>
        <begin position="194"/>
        <end position="214"/>
    </location>
</feature>
<keyword evidence="2" id="KW-1133">Transmembrane helix</keyword>
<evidence type="ECO:0008006" key="5">
    <source>
        <dbReference type="Google" id="ProtNLM"/>
    </source>
</evidence>
<dbReference type="Pfam" id="PF21534">
    <property type="entry name" value="Rost"/>
    <property type="match status" value="1"/>
</dbReference>
<dbReference type="PANTHER" id="PTHR12242:SF49">
    <property type="entry name" value="HEADBUTT, ISOFORM E"/>
    <property type="match status" value="1"/>
</dbReference>
<organism evidence="3 4">
    <name type="scientific">Pocillopora damicornis</name>
    <name type="common">Cauliflower coral</name>
    <name type="synonym">Millepora damicornis</name>
    <dbReference type="NCBI Taxonomy" id="46731"/>
    <lineage>
        <taxon>Eukaryota</taxon>
        <taxon>Metazoa</taxon>
        <taxon>Cnidaria</taxon>
        <taxon>Anthozoa</taxon>
        <taxon>Hexacorallia</taxon>
        <taxon>Scleractinia</taxon>
        <taxon>Astrocoeniina</taxon>
        <taxon>Pocilloporidae</taxon>
        <taxon>Pocillopora</taxon>
    </lineage>
</organism>
<protein>
    <recommendedName>
        <fullName evidence="5">Protein rolling stone</fullName>
    </recommendedName>
</protein>
<feature type="compositionally biased region" description="Acidic residues" evidence="1">
    <location>
        <begin position="165"/>
        <end position="175"/>
    </location>
</feature>
<gene>
    <name evidence="3" type="ORF">pdam_00014474</name>
</gene>
<dbReference type="PANTHER" id="PTHR12242">
    <property type="entry name" value="OS02G0130600 PROTEIN-RELATED"/>
    <property type="match status" value="1"/>
</dbReference>
<accession>A0A3M6UYZ3</accession>
<dbReference type="Proteomes" id="UP000275408">
    <property type="component" value="Unassembled WGS sequence"/>
</dbReference>
<feature type="transmembrane region" description="Helical" evidence="2">
    <location>
        <begin position="85"/>
        <end position="104"/>
    </location>
</feature>
<feature type="transmembrane region" description="Helical" evidence="2">
    <location>
        <begin position="256"/>
        <end position="276"/>
    </location>
</feature>
<proteinExistence type="predicted"/>
<feature type="transmembrane region" description="Helical" evidence="2">
    <location>
        <begin position="300"/>
        <end position="323"/>
    </location>
</feature>
<feature type="transmembrane region" description="Helical" evidence="2">
    <location>
        <begin position="234"/>
        <end position="251"/>
    </location>
</feature>
<name>A0A3M6UYZ3_POCDA</name>
<evidence type="ECO:0000313" key="4">
    <source>
        <dbReference type="Proteomes" id="UP000275408"/>
    </source>
</evidence>
<dbReference type="AlphaFoldDB" id="A0A3M6UYZ3"/>
<sequence>MKPWFPEGRVRHASLRTEGPKFASSRRSVGIQASLRFISWRCERNFERFNMCLCPEEFAFRRLKLSHPYASAFATSPWLPLPLFLIYRLIAAFYFLSWLIYSGFSDGNYWFIFLSNWVLTFVTAYFLLAMFITTHYCCGSGVEDDPAGYGPRRFKSETYIVGLSSEDENETEDEGTSYATKEDDEDGLSWPQKVLWVLFDIGSVTSLVITIFYWSTLYPVKGGAIDGLNINEHILAAVFMLIEVVFSNIPIRLLHFFYPHAFSSIYVLFSVIYWGAGGKNKEGLNYIYQIIDYEKEPGRAIFMVFFLLIVTQTMVHLFLFILFRFRAWLISKLQ</sequence>
<keyword evidence="4" id="KW-1185">Reference proteome</keyword>
<evidence type="ECO:0000256" key="1">
    <source>
        <dbReference type="SAM" id="MobiDB-lite"/>
    </source>
</evidence>
<dbReference type="InterPro" id="IPR049352">
    <property type="entry name" value="Rost"/>
</dbReference>
<feature type="region of interest" description="Disordered" evidence="1">
    <location>
        <begin position="165"/>
        <end position="184"/>
    </location>
</feature>
<dbReference type="GO" id="GO:0016020">
    <property type="term" value="C:membrane"/>
    <property type="evidence" value="ECO:0007669"/>
    <property type="project" value="TreeGrafter"/>
</dbReference>
<dbReference type="STRING" id="46731.A0A3M6UYZ3"/>
<evidence type="ECO:0000256" key="2">
    <source>
        <dbReference type="SAM" id="Phobius"/>
    </source>
</evidence>
<keyword evidence="2" id="KW-0812">Transmembrane</keyword>
<feature type="transmembrane region" description="Helical" evidence="2">
    <location>
        <begin position="110"/>
        <end position="132"/>
    </location>
</feature>
<keyword evidence="2" id="KW-0472">Membrane</keyword>
<dbReference type="OrthoDB" id="419711at2759"/>
<reference evidence="3 4" key="1">
    <citation type="journal article" date="2018" name="Sci. Rep.">
        <title>Comparative analysis of the Pocillopora damicornis genome highlights role of immune system in coral evolution.</title>
        <authorList>
            <person name="Cunning R."/>
            <person name="Bay R.A."/>
            <person name="Gillette P."/>
            <person name="Baker A.C."/>
            <person name="Traylor-Knowles N."/>
        </authorList>
    </citation>
    <scope>NUCLEOTIDE SEQUENCE [LARGE SCALE GENOMIC DNA]</scope>
    <source>
        <strain evidence="3">RSMAS</strain>
        <tissue evidence="3">Whole animal</tissue>
    </source>
</reference>